<dbReference type="STRING" id="630515.SAMN04489812_4050"/>
<name>A0A1H1XEB9_9ACTN</name>
<sequence length="221" mass="23605">MADDGTAGDDWAGLNALSDPVRRRLYEYVAAHDTPVRREEAAASVGISRTLAAYHLDRLADAGLLATSYARPAGRGGPGAGRPAKHYERTQDEVAVTVPPRTYGLLAQLLAAAVAQDRTGEVTSALMEAAAEEGRAAGAEGTDLLTSLRVRGYEPVVGTDGDIDLRNCPFHQLAQQQTELVCQLNHALLRGCLAGRDEDPRRADLHPRPGRCCVVIHPADH</sequence>
<dbReference type="Pfam" id="PF12840">
    <property type="entry name" value="HTH_20"/>
    <property type="match status" value="1"/>
</dbReference>
<dbReference type="Gene3D" id="1.10.10.10">
    <property type="entry name" value="Winged helix-like DNA-binding domain superfamily/Winged helix DNA-binding domain"/>
    <property type="match status" value="1"/>
</dbReference>
<dbReference type="InterPro" id="IPR011991">
    <property type="entry name" value="ArsR-like_HTH"/>
</dbReference>
<dbReference type="Proteomes" id="UP000199103">
    <property type="component" value="Chromosome I"/>
</dbReference>
<dbReference type="SUPFAM" id="SSF46785">
    <property type="entry name" value="Winged helix' DNA-binding domain"/>
    <property type="match status" value="1"/>
</dbReference>
<protein>
    <submittedName>
        <fullName evidence="1">Predicted transcriptional regulator, ArsR family</fullName>
    </submittedName>
</protein>
<dbReference type="InterPro" id="IPR036390">
    <property type="entry name" value="WH_DNA-bd_sf"/>
</dbReference>
<dbReference type="CDD" id="cd00090">
    <property type="entry name" value="HTH_ARSR"/>
    <property type="match status" value="1"/>
</dbReference>
<proteinExistence type="predicted"/>
<dbReference type="InterPro" id="IPR036388">
    <property type="entry name" value="WH-like_DNA-bd_sf"/>
</dbReference>
<accession>A0A1H1XEB9</accession>
<gene>
    <name evidence="1" type="ORF">SAMN04489812_4050</name>
</gene>
<organism evidence="1 2">
    <name type="scientific">Microlunatus soli</name>
    <dbReference type="NCBI Taxonomy" id="630515"/>
    <lineage>
        <taxon>Bacteria</taxon>
        <taxon>Bacillati</taxon>
        <taxon>Actinomycetota</taxon>
        <taxon>Actinomycetes</taxon>
        <taxon>Propionibacteriales</taxon>
        <taxon>Propionibacteriaceae</taxon>
        <taxon>Microlunatus</taxon>
    </lineage>
</organism>
<reference evidence="1 2" key="1">
    <citation type="submission" date="2016-10" db="EMBL/GenBank/DDBJ databases">
        <authorList>
            <person name="de Groot N.N."/>
        </authorList>
    </citation>
    <scope>NUCLEOTIDE SEQUENCE [LARGE SCALE GENOMIC DNA]</scope>
    <source>
        <strain evidence="1 2">DSM 21800</strain>
    </source>
</reference>
<evidence type="ECO:0000313" key="2">
    <source>
        <dbReference type="Proteomes" id="UP000199103"/>
    </source>
</evidence>
<dbReference type="AlphaFoldDB" id="A0A1H1XEB9"/>
<evidence type="ECO:0000313" key="1">
    <source>
        <dbReference type="EMBL" id="SDT07653.1"/>
    </source>
</evidence>
<keyword evidence="2" id="KW-1185">Reference proteome</keyword>
<dbReference type="RefSeq" id="WP_231919948.1">
    <property type="nucleotide sequence ID" value="NZ_LT629772.1"/>
</dbReference>
<dbReference type="EMBL" id="LT629772">
    <property type="protein sequence ID" value="SDT07653.1"/>
    <property type="molecule type" value="Genomic_DNA"/>
</dbReference>